<dbReference type="OrthoDB" id="10546476at2759"/>
<proteinExistence type="predicted"/>
<protein>
    <submittedName>
        <fullName evidence="1">Uncharacterized protein</fullName>
    </submittedName>
</protein>
<dbReference type="InParanoid" id="A0A2P5DB40"/>
<gene>
    <name evidence="1" type="ORF">TorRG33x02_256610</name>
</gene>
<reference evidence="2" key="1">
    <citation type="submission" date="2016-06" db="EMBL/GenBank/DDBJ databases">
        <title>Parallel loss of symbiosis genes in relatives of nitrogen-fixing non-legume Parasponia.</title>
        <authorList>
            <person name="Van Velzen R."/>
            <person name="Holmer R."/>
            <person name="Bu F."/>
            <person name="Rutten L."/>
            <person name="Van Zeijl A."/>
            <person name="Liu W."/>
            <person name="Santuari L."/>
            <person name="Cao Q."/>
            <person name="Sharma T."/>
            <person name="Shen D."/>
            <person name="Roswanjaya Y."/>
            <person name="Wardhani T."/>
            <person name="Kalhor M.S."/>
            <person name="Jansen J."/>
            <person name="Van den Hoogen J."/>
            <person name="Gungor B."/>
            <person name="Hartog M."/>
            <person name="Hontelez J."/>
            <person name="Verver J."/>
            <person name="Yang W.-C."/>
            <person name="Schijlen E."/>
            <person name="Repin R."/>
            <person name="Schilthuizen M."/>
            <person name="Schranz E."/>
            <person name="Heidstra R."/>
            <person name="Miyata K."/>
            <person name="Fedorova E."/>
            <person name="Kohlen W."/>
            <person name="Bisseling T."/>
            <person name="Smit S."/>
            <person name="Geurts R."/>
        </authorList>
    </citation>
    <scope>NUCLEOTIDE SEQUENCE [LARGE SCALE GENOMIC DNA]</scope>
    <source>
        <strain evidence="2">cv. RG33-2</strain>
    </source>
</reference>
<accession>A0A2P5DB40</accession>
<sequence length="148" mass="16335">MYWTVDDAVGIYSTTVLVKARLTGGYESARAAEMWTPPPASRITLSIHVSIIGAPHLLSKFSPPPHTYRRFERERESSYDSAVVSLSSPPPPPPTLTVVLRDKRERARTTALLSACLHRRQSRASFPFLSFPSRALGMGLGPFNPSLV</sequence>
<comment type="caution">
    <text evidence="1">The sequence shown here is derived from an EMBL/GenBank/DDBJ whole genome shotgun (WGS) entry which is preliminary data.</text>
</comment>
<dbReference type="AlphaFoldDB" id="A0A2P5DB40"/>
<name>A0A2P5DB40_TREOI</name>
<evidence type="ECO:0000313" key="2">
    <source>
        <dbReference type="Proteomes" id="UP000237000"/>
    </source>
</evidence>
<organism evidence="1 2">
    <name type="scientific">Trema orientale</name>
    <name type="common">Charcoal tree</name>
    <name type="synonym">Celtis orientalis</name>
    <dbReference type="NCBI Taxonomy" id="63057"/>
    <lineage>
        <taxon>Eukaryota</taxon>
        <taxon>Viridiplantae</taxon>
        <taxon>Streptophyta</taxon>
        <taxon>Embryophyta</taxon>
        <taxon>Tracheophyta</taxon>
        <taxon>Spermatophyta</taxon>
        <taxon>Magnoliopsida</taxon>
        <taxon>eudicotyledons</taxon>
        <taxon>Gunneridae</taxon>
        <taxon>Pentapetalae</taxon>
        <taxon>rosids</taxon>
        <taxon>fabids</taxon>
        <taxon>Rosales</taxon>
        <taxon>Cannabaceae</taxon>
        <taxon>Trema</taxon>
    </lineage>
</organism>
<dbReference type="EMBL" id="JXTC01000282">
    <property type="protein sequence ID" value="PON70505.1"/>
    <property type="molecule type" value="Genomic_DNA"/>
</dbReference>
<evidence type="ECO:0000313" key="1">
    <source>
        <dbReference type="EMBL" id="PON70505.1"/>
    </source>
</evidence>
<keyword evidence="2" id="KW-1185">Reference proteome</keyword>
<dbReference type="Proteomes" id="UP000237000">
    <property type="component" value="Unassembled WGS sequence"/>
</dbReference>